<dbReference type="Proteomes" id="UP000011205">
    <property type="component" value="Unassembled WGS sequence"/>
</dbReference>
<organism evidence="2 3">
    <name type="scientific">Streptomyces viridochromogenes Tue57</name>
    <dbReference type="NCBI Taxonomy" id="1160705"/>
    <lineage>
        <taxon>Bacteria</taxon>
        <taxon>Bacillati</taxon>
        <taxon>Actinomycetota</taxon>
        <taxon>Actinomycetes</taxon>
        <taxon>Kitasatosporales</taxon>
        <taxon>Streptomycetaceae</taxon>
        <taxon>Streptomyces</taxon>
    </lineage>
</organism>
<dbReference type="AlphaFoldDB" id="L8NZW3"/>
<dbReference type="SUPFAM" id="SSF49785">
    <property type="entry name" value="Galactose-binding domain-like"/>
    <property type="match status" value="1"/>
</dbReference>
<evidence type="ECO:0000256" key="1">
    <source>
        <dbReference type="SAM" id="MobiDB-lite"/>
    </source>
</evidence>
<reference evidence="2 3" key="1">
    <citation type="journal article" date="2013" name="Genome Announc.">
        <title>Draft Genome Sequence of Streptomyces viridochromogenes Strain Tu57, Producer of Avilamycin.</title>
        <authorList>
            <person name="Gruning B.A."/>
            <person name="Erxleben A."/>
            <person name="Hahnlein A."/>
            <person name="Gunther S."/>
        </authorList>
    </citation>
    <scope>NUCLEOTIDE SEQUENCE [LARGE SCALE GENOMIC DNA]</scope>
    <source>
        <strain evidence="2 3">Tue57</strain>
    </source>
</reference>
<evidence type="ECO:0000313" key="3">
    <source>
        <dbReference type="Proteomes" id="UP000011205"/>
    </source>
</evidence>
<comment type="caution">
    <text evidence="2">The sequence shown here is derived from an EMBL/GenBank/DDBJ whole genome shotgun (WGS) entry which is preliminary data.</text>
</comment>
<name>L8NZW3_STRVR</name>
<dbReference type="GO" id="GO:0016787">
    <property type="term" value="F:hydrolase activity"/>
    <property type="evidence" value="ECO:0007669"/>
    <property type="project" value="UniProtKB-KW"/>
</dbReference>
<dbReference type="RefSeq" id="WP_004003659.1">
    <property type="nucleotide sequence ID" value="NZ_AMLP01000262.1"/>
</dbReference>
<dbReference type="PATRIC" id="fig|1160705.3.peg.8094"/>
<gene>
    <name evidence="2" type="ORF">STVIR_8195</name>
</gene>
<proteinExistence type="predicted"/>
<dbReference type="InterPro" id="IPR008979">
    <property type="entry name" value="Galactose-bd-like_sf"/>
</dbReference>
<protein>
    <submittedName>
        <fullName evidence="2">Putative glycosyl hydrolase</fullName>
    </submittedName>
</protein>
<dbReference type="EMBL" id="AMLP01000262">
    <property type="protein sequence ID" value="ELS50841.1"/>
    <property type="molecule type" value="Genomic_DNA"/>
</dbReference>
<keyword evidence="2" id="KW-0378">Hydrolase</keyword>
<sequence>MTGIPSRRQDLRADAAGAQAPGFDDSGWSSANTPRTWNAVDGADGGNDYYRCACSSPG</sequence>
<evidence type="ECO:0000313" key="2">
    <source>
        <dbReference type="EMBL" id="ELS50841.1"/>
    </source>
</evidence>
<feature type="region of interest" description="Disordered" evidence="1">
    <location>
        <begin position="1"/>
        <end position="34"/>
    </location>
</feature>
<accession>L8NZW3</accession>